<dbReference type="EMBL" id="DXFX01000108">
    <property type="protein sequence ID" value="HIX08487.1"/>
    <property type="molecule type" value="Genomic_DNA"/>
</dbReference>
<feature type="chain" id="PRO_5039643719" evidence="1">
    <location>
        <begin position="19"/>
        <end position="176"/>
    </location>
</feature>
<evidence type="ECO:0000313" key="3">
    <source>
        <dbReference type="Proteomes" id="UP000824204"/>
    </source>
</evidence>
<dbReference type="Proteomes" id="UP000824204">
    <property type="component" value="Unassembled WGS sequence"/>
</dbReference>
<evidence type="ECO:0000256" key="1">
    <source>
        <dbReference type="SAM" id="SignalP"/>
    </source>
</evidence>
<organism evidence="2 3">
    <name type="scientific">Candidatus Borkfalkia faecipullorum</name>
    <dbReference type="NCBI Taxonomy" id="2838510"/>
    <lineage>
        <taxon>Bacteria</taxon>
        <taxon>Bacillati</taxon>
        <taxon>Bacillota</taxon>
        <taxon>Clostridia</taxon>
        <taxon>Christensenellales</taxon>
        <taxon>Christensenellaceae</taxon>
        <taxon>Candidatus Borkfalkia</taxon>
    </lineage>
</organism>
<dbReference type="AlphaFoldDB" id="A0A9D2AH23"/>
<dbReference type="Pfam" id="PF09551">
    <property type="entry name" value="Spore_II_R"/>
    <property type="match status" value="1"/>
</dbReference>
<gene>
    <name evidence="2" type="ORF">H9741_08460</name>
</gene>
<dbReference type="InterPro" id="IPR014202">
    <property type="entry name" value="Spore_II_R"/>
</dbReference>
<sequence>MKKLCIVFAFLLILLATAAITAQEKPSQTSAYLRMHVRANSDDLADQQIKYEVKDAIVQYLIPVVADCTDKPSAIAALTACLDEVEQVADEVLSEHGFAYRATARVCRESFPDRVYEGVTLSAGVYDALIVELGEGAGANWWCVVYPPLCFSGEVTGQTIQYRSRLLEIIENFFAK</sequence>
<accession>A0A9D2AH23</accession>
<name>A0A9D2AH23_9FIRM</name>
<keyword evidence="1" id="KW-0732">Signal</keyword>
<reference evidence="2" key="1">
    <citation type="journal article" date="2021" name="PeerJ">
        <title>Extensive microbial diversity within the chicken gut microbiome revealed by metagenomics and culture.</title>
        <authorList>
            <person name="Gilroy R."/>
            <person name="Ravi A."/>
            <person name="Getino M."/>
            <person name="Pursley I."/>
            <person name="Horton D.L."/>
            <person name="Alikhan N.F."/>
            <person name="Baker D."/>
            <person name="Gharbi K."/>
            <person name="Hall N."/>
            <person name="Watson M."/>
            <person name="Adriaenssens E.M."/>
            <person name="Foster-Nyarko E."/>
            <person name="Jarju S."/>
            <person name="Secka A."/>
            <person name="Antonio M."/>
            <person name="Oren A."/>
            <person name="Chaudhuri R.R."/>
            <person name="La Ragione R."/>
            <person name="Hildebrand F."/>
            <person name="Pallen M.J."/>
        </authorList>
    </citation>
    <scope>NUCLEOTIDE SEQUENCE</scope>
    <source>
        <strain evidence="2">811</strain>
    </source>
</reference>
<feature type="signal peptide" evidence="1">
    <location>
        <begin position="1"/>
        <end position="18"/>
    </location>
</feature>
<comment type="caution">
    <text evidence="2">The sequence shown here is derived from an EMBL/GenBank/DDBJ whole genome shotgun (WGS) entry which is preliminary data.</text>
</comment>
<evidence type="ECO:0000313" key="2">
    <source>
        <dbReference type="EMBL" id="HIX08487.1"/>
    </source>
</evidence>
<protein>
    <submittedName>
        <fullName evidence="2">Stage II sporulation protein R</fullName>
    </submittedName>
</protein>
<proteinExistence type="predicted"/>
<reference evidence="2" key="2">
    <citation type="submission" date="2021-04" db="EMBL/GenBank/DDBJ databases">
        <authorList>
            <person name="Gilroy R."/>
        </authorList>
    </citation>
    <scope>NUCLEOTIDE SEQUENCE</scope>
    <source>
        <strain evidence="2">811</strain>
    </source>
</reference>